<protein>
    <recommendedName>
        <fullName evidence="5">Leucine-binding protein domain-containing protein</fullName>
    </recommendedName>
</protein>
<name>A0A1L3FNN0_BRAJP</name>
<dbReference type="InterPro" id="IPR028081">
    <property type="entry name" value="Leu-bd"/>
</dbReference>
<sequence>MNRPLSDAAWSFTESNGRIVTAGRSASLTPPSLFPKGLDPHVTSSCRSYRSWRLARPTQVCPASNACLQAWLTTTSCGSLQVSIGSSTMVNKRHASLAPAALLFCALVAPSARGSEIKIAVAGPMTGSSAAFGAQMRDGAAAAVEVLNASGQLPDNAKTILSVADDACDPRQAVAVANKLTTERILLLVGHFCSSSSIPASDIYAKLASSRCYQARQLLN</sequence>
<reference evidence="6 7" key="1">
    <citation type="submission" date="2016-11" db="EMBL/GenBank/DDBJ databases">
        <title>Complete Genome Sequence of Bradyrhizobium sp. strain J5, an isolated from soybean nodule in Hokkaido.</title>
        <authorList>
            <person name="Kanehara K."/>
        </authorList>
    </citation>
    <scope>NUCLEOTIDE SEQUENCE [LARGE SCALE GENOMIC DNA]</scope>
    <source>
        <strain evidence="6 7">J5</strain>
    </source>
</reference>
<keyword evidence="4" id="KW-0029">Amino-acid transport</keyword>
<dbReference type="EMBL" id="CP017637">
    <property type="protein sequence ID" value="APG14792.1"/>
    <property type="molecule type" value="Genomic_DNA"/>
</dbReference>
<dbReference type="InterPro" id="IPR028082">
    <property type="entry name" value="Peripla_BP_I"/>
</dbReference>
<dbReference type="AlphaFoldDB" id="A0A1L3FNN0"/>
<accession>A0A1L3FNN0</accession>
<feature type="domain" description="Leucine-binding protein" evidence="5">
    <location>
        <begin position="116"/>
        <end position="205"/>
    </location>
</feature>
<evidence type="ECO:0000259" key="5">
    <source>
        <dbReference type="Pfam" id="PF13458"/>
    </source>
</evidence>
<dbReference type="PANTHER" id="PTHR47151:SF2">
    <property type="entry name" value="AMINO ACID BINDING PROTEIN"/>
    <property type="match status" value="1"/>
</dbReference>
<evidence type="ECO:0000313" key="7">
    <source>
        <dbReference type="Proteomes" id="UP000181962"/>
    </source>
</evidence>
<evidence type="ECO:0000256" key="2">
    <source>
        <dbReference type="ARBA" id="ARBA00022448"/>
    </source>
</evidence>
<dbReference type="PANTHER" id="PTHR47151">
    <property type="entry name" value="LEU/ILE/VAL-BINDING ABC TRANSPORTER SUBUNIT"/>
    <property type="match status" value="1"/>
</dbReference>
<comment type="similarity">
    <text evidence="1">Belongs to the leucine-binding protein family.</text>
</comment>
<dbReference type="Proteomes" id="UP000181962">
    <property type="component" value="Chromosome"/>
</dbReference>
<dbReference type="GO" id="GO:0006865">
    <property type="term" value="P:amino acid transport"/>
    <property type="evidence" value="ECO:0007669"/>
    <property type="project" value="UniProtKB-KW"/>
</dbReference>
<dbReference type="SUPFAM" id="SSF53822">
    <property type="entry name" value="Periplasmic binding protein-like I"/>
    <property type="match status" value="1"/>
</dbReference>
<dbReference type="Pfam" id="PF13458">
    <property type="entry name" value="Peripla_BP_6"/>
    <property type="match status" value="1"/>
</dbReference>
<evidence type="ECO:0000256" key="4">
    <source>
        <dbReference type="ARBA" id="ARBA00022970"/>
    </source>
</evidence>
<evidence type="ECO:0000256" key="1">
    <source>
        <dbReference type="ARBA" id="ARBA00010062"/>
    </source>
</evidence>
<evidence type="ECO:0000313" key="6">
    <source>
        <dbReference type="EMBL" id="APG14792.1"/>
    </source>
</evidence>
<dbReference type="InterPro" id="IPR000709">
    <property type="entry name" value="Leu_Ile_Val-bd"/>
</dbReference>
<dbReference type="Gene3D" id="3.40.50.2300">
    <property type="match status" value="1"/>
</dbReference>
<evidence type="ECO:0000256" key="3">
    <source>
        <dbReference type="ARBA" id="ARBA00022729"/>
    </source>
</evidence>
<dbReference type="PRINTS" id="PR00337">
    <property type="entry name" value="LEUILEVALBP"/>
</dbReference>
<gene>
    <name evidence="6" type="ORF">BKD09_41220</name>
</gene>
<dbReference type="OrthoDB" id="8247060at2"/>
<organism evidence="6 7">
    <name type="scientific">Bradyrhizobium japonicum</name>
    <dbReference type="NCBI Taxonomy" id="375"/>
    <lineage>
        <taxon>Bacteria</taxon>
        <taxon>Pseudomonadati</taxon>
        <taxon>Pseudomonadota</taxon>
        <taxon>Alphaproteobacteria</taxon>
        <taxon>Hyphomicrobiales</taxon>
        <taxon>Nitrobacteraceae</taxon>
        <taxon>Bradyrhizobium</taxon>
    </lineage>
</organism>
<proteinExistence type="inferred from homology"/>
<keyword evidence="3" id="KW-0732">Signal</keyword>
<keyword evidence="2" id="KW-0813">Transport</keyword>